<proteinExistence type="predicted"/>
<dbReference type="AlphaFoldDB" id="A0A938WLT5"/>
<dbReference type="EMBL" id="JACJJL010000006">
    <property type="protein sequence ID" value="MBM6661116.1"/>
    <property type="molecule type" value="Genomic_DNA"/>
</dbReference>
<protein>
    <submittedName>
        <fullName evidence="2">Type IX secretion system protein PorQ</fullName>
    </submittedName>
</protein>
<keyword evidence="3" id="KW-1185">Reference proteome</keyword>
<reference evidence="2 3" key="1">
    <citation type="journal article" date="2021" name="Sci. Rep.">
        <title>The distribution of antibiotic resistance genes in chicken gut microbiota commensals.</title>
        <authorList>
            <person name="Juricova H."/>
            <person name="Matiasovicova J."/>
            <person name="Kubasova T."/>
            <person name="Cejkova D."/>
            <person name="Rychlik I."/>
        </authorList>
    </citation>
    <scope>NUCLEOTIDE SEQUENCE [LARGE SCALE GENOMIC DNA]</scope>
    <source>
        <strain evidence="2 3">An819</strain>
    </source>
</reference>
<dbReference type="Proteomes" id="UP000764045">
    <property type="component" value="Unassembled WGS sequence"/>
</dbReference>
<gene>
    <name evidence="2" type="primary">porQ</name>
    <name evidence="2" type="ORF">H6B30_04995</name>
</gene>
<comment type="caution">
    <text evidence="2">The sequence shown here is derived from an EMBL/GenBank/DDBJ whole genome shotgun (WGS) entry which is preliminary data.</text>
</comment>
<dbReference type="NCBIfam" id="NF033709">
    <property type="entry name" value="PorV_fam"/>
    <property type="match status" value="1"/>
</dbReference>
<evidence type="ECO:0000313" key="2">
    <source>
        <dbReference type="EMBL" id="MBM6661116.1"/>
    </source>
</evidence>
<dbReference type="NCBIfam" id="NF033711">
    <property type="entry name" value="T9SS_PorQ"/>
    <property type="match status" value="1"/>
</dbReference>
<accession>A0A938WLT5</accession>
<feature type="signal peptide" evidence="1">
    <location>
        <begin position="1"/>
        <end position="19"/>
    </location>
</feature>
<organism evidence="2 3">
    <name type="scientific">Marseilla massiliensis</name>
    <dbReference type="NCBI Taxonomy" id="1841864"/>
    <lineage>
        <taxon>Bacteria</taxon>
        <taxon>Pseudomonadati</taxon>
        <taxon>Bacteroidota</taxon>
        <taxon>Bacteroidia</taxon>
        <taxon>Bacteroidales</taxon>
        <taxon>Prevotellaceae</taxon>
        <taxon>Marseilla</taxon>
    </lineage>
</organism>
<keyword evidence="1" id="KW-0732">Signal</keyword>
<evidence type="ECO:0000256" key="1">
    <source>
        <dbReference type="SAM" id="SignalP"/>
    </source>
</evidence>
<name>A0A938WLT5_9BACT</name>
<sequence length="314" mass="33992">MKKVVFALLCITIATGTQAQESQTDYNFLRLPVSAHVAALGGDNITIVEDDPTLIFHNPALITAVTDMSINLNYMTYMEGSNTASASFTRAWRERGTWAVTAQYMDYGKMREVTADNIETGTFSAKDIVLGGAFAYIFNDRLAGGVSGKFITSSIAGYNSLAVGVDLGINYYDEDKGLSLSAVARNLGGQIKAYNDDFEKIPFDLQAGISKQLGKAPLRLSATMTRLNDWHGDFASHFVVGVDVLLSSSIYVAGGYNFRRADEMSIDDVEGSSSHGAGFSFGAGLQLERFKLNVAYGKYHVSTASLNFNATYTL</sequence>
<feature type="chain" id="PRO_5037544131" evidence="1">
    <location>
        <begin position="20"/>
        <end position="314"/>
    </location>
</feature>
<evidence type="ECO:0000313" key="3">
    <source>
        <dbReference type="Proteomes" id="UP000764045"/>
    </source>
</evidence>
<dbReference type="RefSeq" id="WP_205108523.1">
    <property type="nucleotide sequence ID" value="NZ_JACJJL010000006.1"/>
</dbReference>